<keyword evidence="7 10" id="KW-0472">Membrane</keyword>
<keyword evidence="3" id="KW-1003">Cell membrane</keyword>
<reference evidence="13" key="1">
    <citation type="submission" date="2017-12" db="EMBL/GenBank/DDBJ databases">
        <title>High-resolution comparative analysis of great ape genomes.</title>
        <authorList>
            <person name="Pollen A."/>
            <person name="Hastie A."/>
            <person name="Hormozdiari F."/>
            <person name="Dougherty M."/>
            <person name="Liu R."/>
            <person name="Chaisson M."/>
            <person name="Hoppe E."/>
            <person name="Hill C."/>
            <person name="Pang A."/>
            <person name="Hillier L."/>
            <person name="Baker C."/>
            <person name="Armstrong J."/>
            <person name="Shendure J."/>
            <person name="Paten B."/>
            <person name="Wilson R."/>
            <person name="Chao H."/>
            <person name="Schneider V."/>
            <person name="Ventura M."/>
            <person name="Kronenberg Z."/>
            <person name="Murali S."/>
            <person name="Gordon D."/>
            <person name="Cantsilieris S."/>
            <person name="Munson K."/>
            <person name="Nelson B."/>
            <person name="Raja A."/>
            <person name="Underwood J."/>
            <person name="Diekhans M."/>
            <person name="Fiddes I."/>
            <person name="Haussler D."/>
            <person name="Eichler E."/>
        </authorList>
    </citation>
    <scope>NUCLEOTIDE SEQUENCE [LARGE SCALE GENOMIC DNA]</scope>
    <source>
        <strain evidence="13">Susie</strain>
    </source>
</reference>
<evidence type="ECO:0000256" key="1">
    <source>
        <dbReference type="ARBA" id="ARBA00004651"/>
    </source>
</evidence>
<evidence type="ECO:0000256" key="7">
    <source>
        <dbReference type="ARBA" id="ARBA00023136"/>
    </source>
</evidence>
<dbReference type="GO" id="GO:0017046">
    <property type="term" value="F:peptide hormone binding"/>
    <property type="evidence" value="ECO:0007669"/>
    <property type="project" value="TreeGrafter"/>
</dbReference>
<dbReference type="PRINTS" id="PR01281">
    <property type="entry name" value="CRFRECEPTOR2"/>
</dbReference>
<dbReference type="SUPFAM" id="SSF111418">
    <property type="entry name" value="Hormone receptor domain"/>
    <property type="match status" value="1"/>
</dbReference>
<dbReference type="PRINTS" id="PR00249">
    <property type="entry name" value="GPCRSECRETIN"/>
</dbReference>
<keyword evidence="8" id="KW-1015">Disulfide bond</keyword>
<feature type="chain" id="PRO_5014355108" evidence="11">
    <location>
        <begin position="34"/>
        <end position="262"/>
    </location>
</feature>
<evidence type="ECO:0000256" key="5">
    <source>
        <dbReference type="ARBA" id="ARBA00022729"/>
    </source>
</evidence>
<dbReference type="SMART" id="SM00008">
    <property type="entry name" value="HormR"/>
    <property type="match status" value="1"/>
</dbReference>
<dbReference type="Gene3D" id="1.20.1070.10">
    <property type="entry name" value="Rhodopsin 7-helix transmembrane proteins"/>
    <property type="match status" value="1"/>
</dbReference>
<evidence type="ECO:0000256" key="6">
    <source>
        <dbReference type="ARBA" id="ARBA00022989"/>
    </source>
</evidence>
<comment type="similarity">
    <text evidence="2">Belongs to the G-protein coupled receptor 2 family.</text>
</comment>
<feature type="non-terminal residue" evidence="13">
    <location>
        <position position="262"/>
    </location>
</feature>
<evidence type="ECO:0000256" key="3">
    <source>
        <dbReference type="ARBA" id="ARBA00022475"/>
    </source>
</evidence>
<evidence type="ECO:0000256" key="8">
    <source>
        <dbReference type="ARBA" id="ARBA00023157"/>
    </source>
</evidence>
<dbReference type="InterPro" id="IPR036445">
    <property type="entry name" value="GPCR_2_extracell_dom_sf"/>
</dbReference>
<name>A0A2J8UP16_PONAB</name>
<dbReference type="InterPro" id="IPR003053">
    <property type="entry name" value="GPCR_2_CRF2_rcpt"/>
</dbReference>
<sequence>MRGPSGPPGLLYIPHLLLCLLCLLPPLLQYAAGQSQVPKDQPLWALLEQYCHIIMTLTNLSDTKPRRALTATPSPHAAAGAMDAALLHSLLEANCSLALAEELLLDGWGPPLDPEGPYSYCNTTLDQIGTCWPRSAAGALVERPCPEYFNGVKYNTTRNAYRECLENGTWASKINYSQCEPILDDKQRKYDLHYHIALVVNYLGHCVSVAALVAAFLLFLGLRSIRCLRNVIHWNLITTFILRNVMWFLLQLIDHEVHESNE</sequence>
<accession>A0A2J8UP16</accession>
<dbReference type="PROSITE" id="PS50227">
    <property type="entry name" value="G_PROTEIN_RECEP_F2_3"/>
    <property type="match status" value="1"/>
</dbReference>
<keyword evidence="6 10" id="KW-1133">Transmembrane helix</keyword>
<dbReference type="EMBL" id="NDHI03003451">
    <property type="protein sequence ID" value="PNJ47010.1"/>
    <property type="molecule type" value="Genomic_DNA"/>
</dbReference>
<dbReference type="GO" id="GO:0007188">
    <property type="term" value="P:adenylate cyclase-modulating G protein-coupled receptor signaling pathway"/>
    <property type="evidence" value="ECO:0007669"/>
    <property type="project" value="TreeGrafter"/>
</dbReference>
<evidence type="ECO:0000313" key="13">
    <source>
        <dbReference type="EMBL" id="PNJ47010.1"/>
    </source>
</evidence>
<dbReference type="InterPro" id="IPR003051">
    <property type="entry name" value="GPCR_2_CRF_rcpt"/>
</dbReference>
<dbReference type="PROSITE" id="PS00649">
    <property type="entry name" value="G_PROTEIN_RECEP_F2_1"/>
    <property type="match status" value="1"/>
</dbReference>
<dbReference type="InterPro" id="IPR000832">
    <property type="entry name" value="GPCR_2_secretin-like"/>
</dbReference>
<gene>
    <name evidence="13" type="ORF">CR201_G0026528</name>
</gene>
<feature type="signal peptide" evidence="11">
    <location>
        <begin position="1"/>
        <end position="33"/>
    </location>
</feature>
<dbReference type="PANTHER" id="PTHR45620">
    <property type="entry name" value="PDF RECEPTOR-LIKE PROTEIN-RELATED"/>
    <property type="match status" value="1"/>
</dbReference>
<dbReference type="GO" id="GO:0030425">
    <property type="term" value="C:dendrite"/>
    <property type="evidence" value="ECO:0007669"/>
    <property type="project" value="TreeGrafter"/>
</dbReference>
<dbReference type="InterPro" id="IPR017983">
    <property type="entry name" value="GPCR_2_secretin-like_CS"/>
</dbReference>
<organism evidence="13">
    <name type="scientific">Pongo abelii</name>
    <name type="common">Sumatran orangutan</name>
    <name type="synonym">Pongo pygmaeus abelii</name>
    <dbReference type="NCBI Taxonomy" id="9601"/>
    <lineage>
        <taxon>Eukaryota</taxon>
        <taxon>Metazoa</taxon>
        <taxon>Chordata</taxon>
        <taxon>Craniata</taxon>
        <taxon>Vertebrata</taxon>
        <taxon>Euteleostomi</taxon>
        <taxon>Mammalia</taxon>
        <taxon>Eutheria</taxon>
        <taxon>Euarchontoglires</taxon>
        <taxon>Primates</taxon>
        <taxon>Haplorrhini</taxon>
        <taxon>Catarrhini</taxon>
        <taxon>Hominidae</taxon>
        <taxon>Pongo</taxon>
    </lineage>
</organism>
<evidence type="ECO:0000256" key="4">
    <source>
        <dbReference type="ARBA" id="ARBA00022692"/>
    </source>
</evidence>
<evidence type="ECO:0000259" key="12">
    <source>
        <dbReference type="PROSITE" id="PS50227"/>
    </source>
</evidence>
<dbReference type="FunFam" id="4.10.1240.10:FF:000006">
    <property type="entry name" value="corticotropin-releasing factor receptor 2 isoform X2"/>
    <property type="match status" value="1"/>
</dbReference>
<dbReference type="GO" id="GO:0008528">
    <property type="term" value="F:G protein-coupled peptide receptor activity"/>
    <property type="evidence" value="ECO:0007669"/>
    <property type="project" value="TreeGrafter"/>
</dbReference>
<dbReference type="PANTHER" id="PTHR45620:SF19">
    <property type="entry name" value="CORTICOTROPIN-RELEASING FACTOR RECEPTOR 2"/>
    <property type="match status" value="1"/>
</dbReference>
<keyword evidence="5 11" id="KW-0732">Signal</keyword>
<dbReference type="InterPro" id="IPR001879">
    <property type="entry name" value="GPCR_2_extracellular_dom"/>
</dbReference>
<evidence type="ECO:0000256" key="11">
    <source>
        <dbReference type="SAM" id="SignalP"/>
    </source>
</evidence>
<evidence type="ECO:0000256" key="9">
    <source>
        <dbReference type="ARBA" id="ARBA00023180"/>
    </source>
</evidence>
<proteinExistence type="inferred from homology"/>
<feature type="transmembrane region" description="Helical" evidence="10">
    <location>
        <begin position="202"/>
        <end position="222"/>
    </location>
</feature>
<dbReference type="GO" id="GO:0043404">
    <property type="term" value="F:corticotropin-releasing hormone receptor activity"/>
    <property type="evidence" value="ECO:0007669"/>
    <property type="project" value="TreeGrafter"/>
</dbReference>
<dbReference type="InterPro" id="IPR050332">
    <property type="entry name" value="GPCR_2"/>
</dbReference>
<protein>
    <submittedName>
        <fullName evidence="13">CRHR2 isoform 5</fullName>
    </submittedName>
</protein>
<comment type="caution">
    <text evidence="13">The sequence shown here is derived from an EMBL/GenBank/DDBJ whole genome shotgun (WGS) entry which is preliminary data.</text>
</comment>
<keyword evidence="4 10" id="KW-0812">Transmembrane</keyword>
<dbReference type="AlphaFoldDB" id="A0A2J8UP16"/>
<dbReference type="PRINTS" id="PR01279">
    <property type="entry name" value="CRFRECEPTOR"/>
</dbReference>
<evidence type="ECO:0000256" key="10">
    <source>
        <dbReference type="SAM" id="Phobius"/>
    </source>
</evidence>
<dbReference type="GO" id="GO:0005886">
    <property type="term" value="C:plasma membrane"/>
    <property type="evidence" value="ECO:0007669"/>
    <property type="project" value="UniProtKB-SubCell"/>
</dbReference>
<feature type="domain" description="G-protein coupled receptors family 2 profile 1" evidence="12">
    <location>
        <begin position="94"/>
        <end position="183"/>
    </location>
</feature>
<keyword evidence="9" id="KW-0325">Glycoprotein</keyword>
<dbReference type="Gene3D" id="4.10.1240.10">
    <property type="entry name" value="GPCR, family 2, extracellular hormone receptor domain"/>
    <property type="match status" value="1"/>
</dbReference>
<dbReference type="GO" id="GO:0060291">
    <property type="term" value="P:long-term synaptic potentiation"/>
    <property type="evidence" value="ECO:0007669"/>
    <property type="project" value="TreeGrafter"/>
</dbReference>
<dbReference type="GO" id="GO:0043679">
    <property type="term" value="C:axon terminus"/>
    <property type="evidence" value="ECO:0007669"/>
    <property type="project" value="TreeGrafter"/>
</dbReference>
<comment type="subcellular location">
    <subcellularLocation>
        <location evidence="1">Cell membrane</location>
        <topology evidence="1">Multi-pass membrane protein</topology>
    </subcellularLocation>
</comment>
<evidence type="ECO:0000256" key="2">
    <source>
        <dbReference type="ARBA" id="ARBA00005314"/>
    </source>
</evidence>
<dbReference type="Pfam" id="PF00002">
    <property type="entry name" value="7tm_2"/>
    <property type="match status" value="1"/>
</dbReference>
<dbReference type="Pfam" id="PF02793">
    <property type="entry name" value="HRM"/>
    <property type="match status" value="1"/>
</dbReference>
<dbReference type="GO" id="GO:0015056">
    <property type="term" value="F:corticotrophin-releasing factor receptor activity"/>
    <property type="evidence" value="ECO:0007669"/>
    <property type="project" value="TreeGrafter"/>
</dbReference>